<keyword evidence="2" id="KW-1185">Reference proteome</keyword>
<organism evidence="1 2">
    <name type="scientific">Lyophyllum shimeji</name>
    <name type="common">Hon-shimeji</name>
    <name type="synonym">Tricholoma shimeji</name>
    <dbReference type="NCBI Taxonomy" id="47721"/>
    <lineage>
        <taxon>Eukaryota</taxon>
        <taxon>Fungi</taxon>
        <taxon>Dikarya</taxon>
        <taxon>Basidiomycota</taxon>
        <taxon>Agaricomycotina</taxon>
        <taxon>Agaricomycetes</taxon>
        <taxon>Agaricomycetidae</taxon>
        <taxon>Agaricales</taxon>
        <taxon>Tricholomatineae</taxon>
        <taxon>Lyophyllaceae</taxon>
        <taxon>Lyophyllum</taxon>
    </lineage>
</organism>
<dbReference type="AlphaFoldDB" id="A0A9P3UVF0"/>
<evidence type="ECO:0000313" key="2">
    <source>
        <dbReference type="Proteomes" id="UP001063166"/>
    </source>
</evidence>
<proteinExistence type="predicted"/>
<sequence length="319" mass="34997">MWGSCRGGEGREGLRLTPDVAGNLLRSPALLHPPLLHPVLPAHAFPSPPLPSSTTPQPTPAHRLLPVFNFIHPVPRIPVPSPLLSRTETQAVKWAEAIVAEALPQRTNIRKEDPGKLSQVGYNAGKLNRPAFHWAKNLTGRKRDVTAVAQMDVKCSSVFALLWQMVRSRLPKEVINDFDTFLTQLGIRRMDGSGQMASEGSSGTYSVVLGDATFDFHNVELAPPAGIFGQNYSRGIHFEYQPHLFGLAWTLSCNKGPDAGGNFFMAKYGLRIEAAANALVFWMPREWHGTSLLDHSPYDAAPDFIQRGAAIVTPNRIVS</sequence>
<evidence type="ECO:0000313" key="1">
    <source>
        <dbReference type="EMBL" id="GLB45835.1"/>
    </source>
</evidence>
<dbReference type="OrthoDB" id="2730162at2759"/>
<dbReference type="Proteomes" id="UP001063166">
    <property type="component" value="Unassembled WGS sequence"/>
</dbReference>
<protein>
    <submittedName>
        <fullName evidence="1">Uncharacterized protein</fullName>
    </submittedName>
</protein>
<accession>A0A9P3UVF0</accession>
<name>A0A9P3UVF0_LYOSH</name>
<dbReference type="EMBL" id="BRPK01000032">
    <property type="protein sequence ID" value="GLB45835.1"/>
    <property type="molecule type" value="Genomic_DNA"/>
</dbReference>
<comment type="caution">
    <text evidence="1">The sequence shown here is derived from an EMBL/GenBank/DDBJ whole genome shotgun (WGS) entry which is preliminary data.</text>
</comment>
<reference evidence="1" key="1">
    <citation type="submission" date="2022-07" db="EMBL/GenBank/DDBJ databases">
        <title>The genome of Lyophyllum shimeji provides insight into the initial evolution of ectomycorrhizal fungal genome.</title>
        <authorList>
            <person name="Kobayashi Y."/>
            <person name="Shibata T."/>
            <person name="Hirakawa H."/>
            <person name="Shigenobu S."/>
            <person name="Nishiyama T."/>
            <person name="Yamada A."/>
            <person name="Hasebe M."/>
            <person name="Kawaguchi M."/>
        </authorList>
    </citation>
    <scope>NUCLEOTIDE SEQUENCE</scope>
    <source>
        <strain evidence="1">AT787</strain>
    </source>
</reference>
<gene>
    <name evidence="1" type="ORF">LshimejAT787_3200060</name>
</gene>